<feature type="compositionally biased region" description="Gly residues" evidence="3">
    <location>
        <begin position="1"/>
        <end position="13"/>
    </location>
</feature>
<dbReference type="InterPro" id="IPR054414">
    <property type="entry name" value="Ccdc124/Oxs1_C"/>
</dbReference>
<evidence type="ECO:0000259" key="4">
    <source>
        <dbReference type="Pfam" id="PF06244"/>
    </source>
</evidence>
<feature type="domain" description="Coiled-coil" evidence="4">
    <location>
        <begin position="116"/>
        <end position="199"/>
    </location>
</feature>
<protein>
    <submittedName>
        <fullName evidence="6">Uncharacterized protein</fullName>
    </submittedName>
</protein>
<proteinExistence type="inferred from homology"/>
<feature type="compositionally biased region" description="Low complexity" evidence="3">
    <location>
        <begin position="17"/>
        <end position="31"/>
    </location>
</feature>
<dbReference type="AlphaFoldDB" id="A0A194V9L7"/>
<dbReference type="PANTHER" id="PTHR21680:SF0">
    <property type="entry name" value="COILED-COIL DOMAIN-CONTAINING PROTEIN 124"/>
    <property type="match status" value="1"/>
</dbReference>
<feature type="region of interest" description="Disordered" evidence="3">
    <location>
        <begin position="1"/>
        <end position="113"/>
    </location>
</feature>
<sequence>MAGKKGGAGGGGENSKKAQGQARKAEAAASKKAAEDSKKAAVEEAEWEKGSKKANAKKESEAAKKEEAARKKAEREALLAEEEKNTPGRSAPKNAKTAQKKTRGLDLSQLDDDGSLGALNATGIDNALDALSITNADSLAKIDRHPERRVGGAWIKYKNERIEQLTAEGFFKIKGNNLDSVVKKMRRDFEKSPDNPLNQVQASYNATQEELAEIRAHEKKKVEQRLAEK</sequence>
<accession>A0A194V9L7</accession>
<feature type="domain" description="LSO1/LSO2" evidence="5">
    <location>
        <begin position="15"/>
        <end position="83"/>
    </location>
</feature>
<dbReference type="GO" id="GO:0006366">
    <property type="term" value="P:transcription by RNA polymerase II"/>
    <property type="evidence" value="ECO:0007669"/>
    <property type="project" value="EnsemblFungi"/>
</dbReference>
<evidence type="ECO:0000313" key="6">
    <source>
        <dbReference type="EMBL" id="KUI60712.1"/>
    </source>
</evidence>
<dbReference type="GO" id="GO:0005737">
    <property type="term" value="C:cytoplasm"/>
    <property type="evidence" value="ECO:0007669"/>
    <property type="project" value="EnsemblFungi"/>
</dbReference>
<dbReference type="OrthoDB" id="76412at2759"/>
<keyword evidence="2" id="KW-0175">Coiled coil</keyword>
<dbReference type="InterPro" id="IPR010422">
    <property type="entry name" value="Ccdc124/Oxs1"/>
</dbReference>
<dbReference type="Pfam" id="PF22048">
    <property type="entry name" value="LSO1_2-like"/>
    <property type="match status" value="1"/>
</dbReference>
<keyword evidence="7" id="KW-1185">Reference proteome</keyword>
<dbReference type="GO" id="GO:0005634">
    <property type="term" value="C:nucleus"/>
    <property type="evidence" value="ECO:0007669"/>
    <property type="project" value="EnsemblFungi"/>
</dbReference>
<organism evidence="6 7">
    <name type="scientific">Cytospora mali</name>
    <name type="common">Apple Valsa canker fungus</name>
    <name type="synonym">Valsa mali</name>
    <dbReference type="NCBI Taxonomy" id="578113"/>
    <lineage>
        <taxon>Eukaryota</taxon>
        <taxon>Fungi</taxon>
        <taxon>Dikarya</taxon>
        <taxon>Ascomycota</taxon>
        <taxon>Pezizomycotina</taxon>
        <taxon>Sordariomycetes</taxon>
        <taxon>Sordariomycetidae</taxon>
        <taxon>Diaporthales</taxon>
        <taxon>Cytosporaceae</taxon>
        <taxon>Cytospora</taxon>
    </lineage>
</organism>
<dbReference type="GO" id="GO:0003713">
    <property type="term" value="F:transcription coactivator activity"/>
    <property type="evidence" value="ECO:0007669"/>
    <property type="project" value="EnsemblFungi"/>
</dbReference>
<dbReference type="STRING" id="694573.A0A194V9L7"/>
<feature type="compositionally biased region" description="Basic and acidic residues" evidence="3">
    <location>
        <begin position="32"/>
        <end position="86"/>
    </location>
</feature>
<dbReference type="PANTHER" id="PTHR21680">
    <property type="entry name" value="COILED-COIL DOMAIN-CONTAINING PROTEIN 124"/>
    <property type="match status" value="1"/>
</dbReference>
<evidence type="ECO:0000256" key="2">
    <source>
        <dbReference type="ARBA" id="ARBA00023054"/>
    </source>
</evidence>
<evidence type="ECO:0000313" key="7">
    <source>
        <dbReference type="Proteomes" id="UP000078576"/>
    </source>
</evidence>
<dbReference type="EMBL" id="KN714757">
    <property type="protein sequence ID" value="KUI60712.1"/>
    <property type="molecule type" value="Genomic_DNA"/>
</dbReference>
<evidence type="ECO:0000259" key="5">
    <source>
        <dbReference type="Pfam" id="PF22048"/>
    </source>
</evidence>
<gene>
    <name evidence="6" type="ORF">VP1G_07896</name>
</gene>
<reference evidence="7" key="1">
    <citation type="submission" date="2014-12" db="EMBL/GenBank/DDBJ databases">
        <title>Genome Sequence of Valsa Canker Pathogens Uncovers a Specific Adaption of Colonization on Woody Bark.</title>
        <authorList>
            <person name="Yin Z."/>
            <person name="Liu H."/>
            <person name="Gao X."/>
            <person name="Li Z."/>
            <person name="Song N."/>
            <person name="Ke X."/>
            <person name="Dai Q."/>
            <person name="Wu Y."/>
            <person name="Sun Y."/>
            <person name="Xu J.-R."/>
            <person name="Kang Z.K."/>
            <person name="Wang L."/>
            <person name="Huang L."/>
        </authorList>
    </citation>
    <scope>NUCLEOTIDE SEQUENCE [LARGE SCALE GENOMIC DNA]</scope>
    <source>
        <strain evidence="7">SXYL134</strain>
    </source>
</reference>
<dbReference type="InterPro" id="IPR054413">
    <property type="entry name" value="LSO1/2"/>
</dbReference>
<name>A0A194V9L7_CYTMA</name>
<dbReference type="Proteomes" id="UP000078576">
    <property type="component" value="Unassembled WGS sequence"/>
</dbReference>
<dbReference type="Pfam" id="PF06244">
    <property type="entry name" value="Ccdc124"/>
    <property type="match status" value="1"/>
</dbReference>
<comment type="similarity">
    <text evidence="1">Belongs to the CCDC124 family.</text>
</comment>
<evidence type="ECO:0000256" key="3">
    <source>
        <dbReference type="SAM" id="MobiDB-lite"/>
    </source>
</evidence>
<dbReference type="GO" id="GO:0034599">
    <property type="term" value="P:cellular response to oxidative stress"/>
    <property type="evidence" value="ECO:0007669"/>
    <property type="project" value="EnsemblFungi"/>
</dbReference>
<evidence type="ECO:0000256" key="1">
    <source>
        <dbReference type="ARBA" id="ARBA00008296"/>
    </source>
</evidence>